<evidence type="ECO:0000313" key="4">
    <source>
        <dbReference type="Proteomes" id="UP000828390"/>
    </source>
</evidence>
<reference evidence="3" key="1">
    <citation type="journal article" date="2019" name="bioRxiv">
        <title>The Genome of the Zebra Mussel, Dreissena polymorpha: A Resource for Invasive Species Research.</title>
        <authorList>
            <person name="McCartney M.A."/>
            <person name="Auch B."/>
            <person name="Kono T."/>
            <person name="Mallez S."/>
            <person name="Zhang Y."/>
            <person name="Obille A."/>
            <person name="Becker A."/>
            <person name="Abrahante J.E."/>
            <person name="Garbe J."/>
            <person name="Badalamenti J.P."/>
            <person name="Herman A."/>
            <person name="Mangelson H."/>
            <person name="Liachko I."/>
            <person name="Sullivan S."/>
            <person name="Sone E.D."/>
            <person name="Koren S."/>
            <person name="Silverstein K.A.T."/>
            <person name="Beckman K.B."/>
            <person name="Gohl D.M."/>
        </authorList>
    </citation>
    <scope>NUCLEOTIDE SEQUENCE</scope>
    <source>
        <strain evidence="3">Duluth1</strain>
        <tissue evidence="3">Whole animal</tissue>
    </source>
</reference>
<dbReference type="InterPro" id="IPR008405">
    <property type="entry name" value="ApoL"/>
</dbReference>
<keyword evidence="4" id="KW-1185">Reference proteome</keyword>
<dbReference type="PANTHER" id="PTHR14096">
    <property type="entry name" value="APOLIPOPROTEIN L"/>
    <property type="match status" value="1"/>
</dbReference>
<dbReference type="GO" id="GO:0005576">
    <property type="term" value="C:extracellular region"/>
    <property type="evidence" value="ECO:0007669"/>
    <property type="project" value="InterPro"/>
</dbReference>
<comment type="caution">
    <text evidence="3">The sequence shown here is derived from an EMBL/GenBank/DDBJ whole genome shotgun (WGS) entry which is preliminary data.</text>
</comment>
<dbReference type="Pfam" id="PF05461">
    <property type="entry name" value="ApoL"/>
    <property type="match status" value="1"/>
</dbReference>
<evidence type="ECO:0000256" key="2">
    <source>
        <dbReference type="SAM" id="Phobius"/>
    </source>
</evidence>
<organism evidence="3 4">
    <name type="scientific">Dreissena polymorpha</name>
    <name type="common">Zebra mussel</name>
    <name type="synonym">Mytilus polymorpha</name>
    <dbReference type="NCBI Taxonomy" id="45954"/>
    <lineage>
        <taxon>Eukaryota</taxon>
        <taxon>Metazoa</taxon>
        <taxon>Spiralia</taxon>
        <taxon>Lophotrochozoa</taxon>
        <taxon>Mollusca</taxon>
        <taxon>Bivalvia</taxon>
        <taxon>Autobranchia</taxon>
        <taxon>Heteroconchia</taxon>
        <taxon>Euheterodonta</taxon>
        <taxon>Imparidentia</taxon>
        <taxon>Neoheterodontei</taxon>
        <taxon>Myida</taxon>
        <taxon>Dreissenoidea</taxon>
        <taxon>Dreissenidae</taxon>
        <taxon>Dreissena</taxon>
    </lineage>
</organism>
<dbReference type="GO" id="GO:0042157">
    <property type="term" value="P:lipoprotein metabolic process"/>
    <property type="evidence" value="ECO:0007669"/>
    <property type="project" value="InterPro"/>
</dbReference>
<feature type="transmembrane region" description="Helical" evidence="2">
    <location>
        <begin position="71"/>
        <end position="89"/>
    </location>
</feature>
<keyword evidence="2" id="KW-0812">Transmembrane</keyword>
<keyword evidence="2" id="KW-0472">Membrane</keyword>
<protein>
    <submittedName>
        <fullName evidence="3">Uncharacterized protein</fullName>
    </submittedName>
</protein>
<evidence type="ECO:0000313" key="3">
    <source>
        <dbReference type="EMBL" id="KAH3850825.1"/>
    </source>
</evidence>
<dbReference type="GO" id="GO:0016020">
    <property type="term" value="C:membrane"/>
    <property type="evidence" value="ECO:0007669"/>
    <property type="project" value="TreeGrafter"/>
</dbReference>
<dbReference type="GO" id="GO:0008289">
    <property type="term" value="F:lipid binding"/>
    <property type="evidence" value="ECO:0007669"/>
    <property type="project" value="InterPro"/>
</dbReference>
<name>A0A9D4L3L6_DREPO</name>
<evidence type="ECO:0000256" key="1">
    <source>
        <dbReference type="ARBA" id="ARBA00010090"/>
    </source>
</evidence>
<gene>
    <name evidence="3" type="ORF">DPMN_093299</name>
</gene>
<dbReference type="AlphaFoldDB" id="A0A9D4L3L6"/>
<dbReference type="PANTHER" id="PTHR14096:SF28">
    <property type="entry name" value="APOLIPOPROTEIN L, 1-RELATED"/>
    <property type="match status" value="1"/>
</dbReference>
<accession>A0A9D4L3L6</accession>
<keyword evidence="2" id="KW-1133">Transmembrane helix</keyword>
<reference evidence="3" key="2">
    <citation type="submission" date="2020-11" db="EMBL/GenBank/DDBJ databases">
        <authorList>
            <person name="McCartney M.A."/>
            <person name="Auch B."/>
            <person name="Kono T."/>
            <person name="Mallez S."/>
            <person name="Becker A."/>
            <person name="Gohl D.M."/>
            <person name="Silverstein K.A.T."/>
            <person name="Koren S."/>
            <person name="Bechman K.B."/>
            <person name="Herman A."/>
            <person name="Abrahante J.E."/>
            <person name="Garbe J."/>
        </authorList>
    </citation>
    <scope>NUCLEOTIDE SEQUENCE</scope>
    <source>
        <strain evidence="3">Duluth1</strain>
        <tissue evidence="3">Whole animal</tissue>
    </source>
</reference>
<dbReference type="Proteomes" id="UP000828390">
    <property type="component" value="Unassembled WGS sequence"/>
</dbReference>
<proteinExistence type="inferred from homology"/>
<comment type="similarity">
    <text evidence="1">Belongs to the apolipoprotein L family.</text>
</comment>
<dbReference type="EMBL" id="JAIWYP010000003">
    <property type="protein sequence ID" value="KAH3850825.1"/>
    <property type="molecule type" value="Genomic_DNA"/>
</dbReference>
<feature type="transmembrane region" description="Helical" evidence="2">
    <location>
        <begin position="43"/>
        <end position="65"/>
    </location>
</feature>
<sequence>MPIRRKYDALNRLEKAQRQFNNALEIGSCPTELHERRRRVNSAVIGTSITGLVGGVLGIVGLILIPFTLGASLGLTITGGVIGGASSIVQGGFRVHEAVQQNCSLSEIKEGLEKVQEELQQALTDFASQFDSHAFGDRGPESPGWSIKGTMTFGSVFRVAHSIAGIILAAVKVGATLATVIASIFGPISVLLDGSFLVEAIYDKITGDHTQAGKKLECLRAFQTVLQTTFRGNEDFSICIVENTMQTK</sequence>
<dbReference type="GO" id="GO:0006869">
    <property type="term" value="P:lipid transport"/>
    <property type="evidence" value="ECO:0007669"/>
    <property type="project" value="InterPro"/>
</dbReference>